<feature type="compositionally biased region" description="Polar residues" evidence="1">
    <location>
        <begin position="197"/>
        <end position="215"/>
    </location>
</feature>
<protein>
    <submittedName>
        <fullName evidence="3">Uncharacterized protein</fullName>
    </submittedName>
</protein>
<dbReference type="Proteomes" id="UP000593567">
    <property type="component" value="Unassembled WGS sequence"/>
</dbReference>
<keyword evidence="4" id="KW-1185">Reference proteome</keyword>
<keyword evidence="2" id="KW-0472">Membrane</keyword>
<reference evidence="3" key="1">
    <citation type="submission" date="2020-06" db="EMBL/GenBank/DDBJ databases">
        <title>Draft genome of Bugula neritina, a colonial animal packing powerful symbionts and potential medicines.</title>
        <authorList>
            <person name="Rayko M."/>
        </authorList>
    </citation>
    <scope>NUCLEOTIDE SEQUENCE [LARGE SCALE GENOMIC DNA]</scope>
    <source>
        <strain evidence="3">Kwan_BN1</strain>
    </source>
</reference>
<evidence type="ECO:0000313" key="3">
    <source>
        <dbReference type="EMBL" id="KAF6038193.1"/>
    </source>
</evidence>
<proteinExistence type="predicted"/>
<evidence type="ECO:0000256" key="2">
    <source>
        <dbReference type="SAM" id="Phobius"/>
    </source>
</evidence>
<feature type="region of interest" description="Disordered" evidence="1">
    <location>
        <begin position="197"/>
        <end position="247"/>
    </location>
</feature>
<keyword evidence="2" id="KW-1133">Transmembrane helix</keyword>
<gene>
    <name evidence="3" type="ORF">EB796_003503</name>
</gene>
<feature type="region of interest" description="Disordered" evidence="1">
    <location>
        <begin position="68"/>
        <end position="101"/>
    </location>
</feature>
<feature type="compositionally biased region" description="Polar residues" evidence="1">
    <location>
        <begin position="79"/>
        <end position="101"/>
    </location>
</feature>
<dbReference type="AlphaFoldDB" id="A0A7J7KIY6"/>
<comment type="caution">
    <text evidence="3">The sequence shown here is derived from an EMBL/GenBank/DDBJ whole genome shotgun (WGS) entry which is preliminary data.</text>
</comment>
<accession>A0A7J7KIY6</accession>
<keyword evidence="2" id="KW-0812">Transmembrane</keyword>
<organism evidence="3 4">
    <name type="scientific">Bugula neritina</name>
    <name type="common">Brown bryozoan</name>
    <name type="synonym">Sertularia neritina</name>
    <dbReference type="NCBI Taxonomy" id="10212"/>
    <lineage>
        <taxon>Eukaryota</taxon>
        <taxon>Metazoa</taxon>
        <taxon>Spiralia</taxon>
        <taxon>Lophotrochozoa</taxon>
        <taxon>Bryozoa</taxon>
        <taxon>Gymnolaemata</taxon>
        <taxon>Cheilostomatida</taxon>
        <taxon>Flustrina</taxon>
        <taxon>Buguloidea</taxon>
        <taxon>Bugulidae</taxon>
        <taxon>Bugula</taxon>
    </lineage>
</organism>
<name>A0A7J7KIY6_BUGNE</name>
<feature type="transmembrane region" description="Helical" evidence="2">
    <location>
        <begin position="265"/>
        <end position="288"/>
    </location>
</feature>
<evidence type="ECO:0000313" key="4">
    <source>
        <dbReference type="Proteomes" id="UP000593567"/>
    </source>
</evidence>
<sequence>MENGYLEPQLSFKSDEEMNSPTLEQQVNRGYAESPARRQHPNSSELETSFSDQLNGPVTVAAAAADPPSNLHINGLRGPTTSSAQFSNRSNPSTPAEQPISYQNGSVQLPWHYYQYLQQLAVTNPTINMNGSIETLQNTSTLHPPSTVLQNNHSQRIAQTASVPPTPKMEAWQPANPSQIYEEIPTSKMYVEAPVVPTSSRPNQAHSISDQSTDSLLHFSPLQRRKENPLYGENNNKDIPDTAPLNSENGLVGKELYRRSPVARCLCVGLLLALIISFTALTIVVLSLTGVLTFQTSHTSGGAVAASVQKSNTSQVIMDAQSQLSNDFNSLRNETHVLHQKIQELENLVSSLNSLQMIQRSNFTDLLAEGILDLSSCELLQSIKQLRINSFSTGEVSSTNTKKIIAVSCNTENYQNHILSSINGKYSCRCSGLIDSTQDGTCTMNYMQCSLLQ</sequence>
<dbReference type="EMBL" id="VXIV02000451">
    <property type="protein sequence ID" value="KAF6038193.1"/>
    <property type="molecule type" value="Genomic_DNA"/>
</dbReference>
<feature type="compositionally biased region" description="Polar residues" evidence="1">
    <location>
        <begin position="19"/>
        <end position="28"/>
    </location>
</feature>
<feature type="compositionally biased region" description="Polar residues" evidence="1">
    <location>
        <begin position="41"/>
        <end position="50"/>
    </location>
</feature>
<evidence type="ECO:0000256" key="1">
    <source>
        <dbReference type="SAM" id="MobiDB-lite"/>
    </source>
</evidence>
<feature type="region of interest" description="Disordered" evidence="1">
    <location>
        <begin position="1"/>
        <end position="50"/>
    </location>
</feature>